<name>A0A8S4FUN6_PLUXY</name>
<keyword evidence="2" id="KW-1133">Transmembrane helix</keyword>
<dbReference type="AlphaFoldDB" id="A0A8S4FUN6"/>
<gene>
    <name evidence="3" type="ORF">PLXY2_LOCUS10732</name>
</gene>
<keyword evidence="2" id="KW-0472">Membrane</keyword>
<keyword evidence="2" id="KW-0812">Transmembrane</keyword>
<reference evidence="3" key="1">
    <citation type="submission" date="2020-11" db="EMBL/GenBank/DDBJ databases">
        <authorList>
            <person name="Whiteford S."/>
        </authorList>
    </citation>
    <scope>NUCLEOTIDE SEQUENCE</scope>
</reference>
<feature type="region of interest" description="Disordered" evidence="1">
    <location>
        <begin position="109"/>
        <end position="156"/>
    </location>
</feature>
<accession>A0A8S4FUN6</accession>
<evidence type="ECO:0000313" key="3">
    <source>
        <dbReference type="EMBL" id="CAG9132443.1"/>
    </source>
</evidence>
<sequence>MWEYLAVLLSGFWLGIAIFLYISCYWLDEILDLPRVQSSGDSAAHDGASSAHAQLKRLVSRVVDEAAALPALARYAVHAPPAPSVDATYEDLLATAILNKVIERYQAETGSGGRSSGIHSASASPTPSERSSPRSLISRHRDVTPPLNESDELGASDWEGVEEALELPRRVPFPEFGGDIIHGTGIEDRDFDEVSGSDIQAVDGSWEENWLFQKKKIKTLHSVPVPMLVPNSNTDYKALIGDRDADDTTDLSDNASDADEDDSAYQSDIKRVLDSKHVIGGKSKVDEVDDFEPDSLTILDDANDYEEQEITYAMNDEVDGGNGPKVDTINQNVVTNAENDAKDSIIMCGIDSGPLQKAEFSVKEEIHRTLLNGIHNVIDEMNDDTQNDNEVDIVKNDDYQNNREFTQNTLNGHEREGEYEETVTVPVQRYADSLRRRHFDDYPQTIPTRDTDKDDLIPGSIADRERKKWLNYVEMPNNPYSPEAIQRRLSSKSTSSIFDMITRSKEYDEGIDLTKTKDTVDIKENFSKEEEVFAEKEEISEETENKLNSIKPNGAVSPTPRILKDVLAEEVPQYKRYGRDYYIREAKSSCGGRKKKSFSDISSFPSMQKATSLDNFDTEFASTGLLIQQFNNIATNEQYTDFADRNQPHQSITIITDSNNSHDILIEYDDVNATSLFSAKPAIVDDDTDKKFQEILETAYNCTSSDKTDDEMKSPTSMLDQSFLSTSSVEDSIKIYNVQTGEIVKCKPVDNVSEIYDEKVDSNDNIDMPDKNEMGIADAQDISLTEERDEIAFMSDENSITHNKLSVIEEFEEIALPKVKELAKKFVSMDSLNDEVKPPVQNIKRRKSKDSVLDKPQSKLQYMHSLTARSISREFREELKLSMATPLKTPGGSNDAPDGEIMKESSRPGSPLPEPGTLKTKLAFFESLKSKFNTK</sequence>
<comment type="caution">
    <text evidence="3">The sequence shown here is derived from an EMBL/GenBank/DDBJ whole genome shotgun (WGS) entry which is preliminary data.</text>
</comment>
<dbReference type="EMBL" id="CAJHNJ030000049">
    <property type="protein sequence ID" value="CAG9132443.1"/>
    <property type="molecule type" value="Genomic_DNA"/>
</dbReference>
<feature type="region of interest" description="Disordered" evidence="1">
    <location>
        <begin position="244"/>
        <end position="264"/>
    </location>
</feature>
<feature type="transmembrane region" description="Helical" evidence="2">
    <location>
        <begin position="6"/>
        <end position="27"/>
    </location>
</feature>
<protein>
    <submittedName>
        <fullName evidence="3">(diamondback moth) hypothetical protein</fullName>
    </submittedName>
</protein>
<feature type="compositionally biased region" description="Acidic residues" evidence="1">
    <location>
        <begin position="244"/>
        <end position="263"/>
    </location>
</feature>
<dbReference type="Proteomes" id="UP000653454">
    <property type="component" value="Unassembled WGS sequence"/>
</dbReference>
<feature type="region of interest" description="Disordered" evidence="1">
    <location>
        <begin position="882"/>
        <end position="918"/>
    </location>
</feature>
<feature type="compositionally biased region" description="Low complexity" evidence="1">
    <location>
        <begin position="120"/>
        <end position="135"/>
    </location>
</feature>
<evidence type="ECO:0000256" key="2">
    <source>
        <dbReference type="SAM" id="Phobius"/>
    </source>
</evidence>
<organism evidence="3 4">
    <name type="scientific">Plutella xylostella</name>
    <name type="common">Diamondback moth</name>
    <name type="synonym">Plutella maculipennis</name>
    <dbReference type="NCBI Taxonomy" id="51655"/>
    <lineage>
        <taxon>Eukaryota</taxon>
        <taxon>Metazoa</taxon>
        <taxon>Ecdysozoa</taxon>
        <taxon>Arthropoda</taxon>
        <taxon>Hexapoda</taxon>
        <taxon>Insecta</taxon>
        <taxon>Pterygota</taxon>
        <taxon>Neoptera</taxon>
        <taxon>Endopterygota</taxon>
        <taxon>Lepidoptera</taxon>
        <taxon>Glossata</taxon>
        <taxon>Ditrysia</taxon>
        <taxon>Yponomeutoidea</taxon>
        <taxon>Plutellidae</taxon>
        <taxon>Plutella</taxon>
    </lineage>
</organism>
<evidence type="ECO:0000313" key="4">
    <source>
        <dbReference type="Proteomes" id="UP000653454"/>
    </source>
</evidence>
<keyword evidence="4" id="KW-1185">Reference proteome</keyword>
<proteinExistence type="predicted"/>
<evidence type="ECO:0000256" key="1">
    <source>
        <dbReference type="SAM" id="MobiDB-lite"/>
    </source>
</evidence>